<dbReference type="AlphaFoldDB" id="A0A4Q9NWZ2"/>
<dbReference type="EMBL" id="ML145129">
    <property type="protein sequence ID" value="TBU58079.1"/>
    <property type="molecule type" value="Genomic_DNA"/>
</dbReference>
<keyword evidence="2" id="KW-1185">Reference proteome</keyword>
<sequence length="56" mass="6249">MDLIVTVHLRRLMRRLETCRAAGTESGSNLMEVHSLAEGPSRYAAEDKLLDSVFTT</sequence>
<evidence type="ECO:0000313" key="2">
    <source>
        <dbReference type="Proteomes" id="UP000292082"/>
    </source>
</evidence>
<evidence type="ECO:0000313" key="1">
    <source>
        <dbReference type="EMBL" id="TBU58079.1"/>
    </source>
</evidence>
<reference evidence="1 2" key="1">
    <citation type="submission" date="2019-01" db="EMBL/GenBank/DDBJ databases">
        <title>Draft genome sequences of three monokaryotic isolates of the white-rot basidiomycete fungus Dichomitus squalens.</title>
        <authorList>
            <consortium name="DOE Joint Genome Institute"/>
            <person name="Lopez S.C."/>
            <person name="Andreopoulos B."/>
            <person name="Pangilinan J."/>
            <person name="Lipzen A."/>
            <person name="Riley R."/>
            <person name="Ahrendt S."/>
            <person name="Ng V."/>
            <person name="Barry K."/>
            <person name="Daum C."/>
            <person name="Grigoriev I.V."/>
            <person name="Hilden K.S."/>
            <person name="Makela M.R."/>
            <person name="de Vries R.P."/>
        </authorList>
    </citation>
    <scope>NUCLEOTIDE SEQUENCE [LARGE SCALE GENOMIC DNA]</scope>
    <source>
        <strain evidence="1 2">CBS 464.89</strain>
    </source>
</reference>
<gene>
    <name evidence="1" type="ORF">BD310DRAFT_879640</name>
</gene>
<name>A0A4Q9NWZ2_9APHY</name>
<dbReference type="Proteomes" id="UP000292082">
    <property type="component" value="Unassembled WGS sequence"/>
</dbReference>
<accession>A0A4Q9NWZ2</accession>
<organism evidence="1 2">
    <name type="scientific">Dichomitus squalens</name>
    <dbReference type="NCBI Taxonomy" id="114155"/>
    <lineage>
        <taxon>Eukaryota</taxon>
        <taxon>Fungi</taxon>
        <taxon>Dikarya</taxon>
        <taxon>Basidiomycota</taxon>
        <taxon>Agaricomycotina</taxon>
        <taxon>Agaricomycetes</taxon>
        <taxon>Polyporales</taxon>
        <taxon>Polyporaceae</taxon>
        <taxon>Dichomitus</taxon>
    </lineage>
</organism>
<protein>
    <submittedName>
        <fullName evidence="1">Uncharacterized protein</fullName>
    </submittedName>
</protein>
<proteinExistence type="predicted"/>